<accession>A0A858RLH8</accession>
<dbReference type="InterPro" id="IPR036514">
    <property type="entry name" value="SGNH_hydro_sf"/>
</dbReference>
<feature type="domain" description="SGNH hydrolase-type esterase" evidence="2">
    <location>
        <begin position="132"/>
        <end position="320"/>
    </location>
</feature>
<sequence length="335" mass="36732">MPAKKTAAKRPARKATTKRTTAKPSVKKAAARTASTKPATLNAAQQAEYEACSNAGFKDRKKAPVMMAAEGRTALRQFVVVAEGDSWFDYKPAFLGGKDLLGHLQSSGRINVYRVSKAGDTMENMVYGTDTSGKGTGMKPALPPQLEKTLKAILDKNADAFFFSGGGNDLAGVELASYLNHKTWGQPVIRKETLDFIFGIYFAKALKDLISAVRKVKPGLPIFLHGYDYAVPDGRDVSFLGFNFSGPWLKPALVQKRRTDPAEGIEIMVKVLDAFNAALKKVAADHSKVYYIDLRKTLRNGANYKDDWANELHPTSNGFQRLAKKIEAVMLEKLP</sequence>
<dbReference type="KEGG" id="luo:HHL09_13965"/>
<feature type="compositionally biased region" description="Basic residues" evidence="1">
    <location>
        <begin position="1"/>
        <end position="30"/>
    </location>
</feature>
<dbReference type="Gene3D" id="3.40.50.1110">
    <property type="entry name" value="SGNH hydrolase"/>
    <property type="match status" value="1"/>
</dbReference>
<gene>
    <name evidence="3" type="ORF">HHL09_13965</name>
</gene>
<dbReference type="EMBL" id="CP051774">
    <property type="protein sequence ID" value="QJE96843.1"/>
    <property type="molecule type" value="Genomic_DNA"/>
</dbReference>
<dbReference type="Pfam" id="PF13472">
    <property type="entry name" value="Lipase_GDSL_2"/>
    <property type="match status" value="1"/>
</dbReference>
<evidence type="ECO:0000256" key="1">
    <source>
        <dbReference type="SAM" id="MobiDB-lite"/>
    </source>
</evidence>
<protein>
    <recommendedName>
        <fullName evidence="2">SGNH hydrolase-type esterase domain-containing protein</fullName>
    </recommendedName>
</protein>
<dbReference type="AlphaFoldDB" id="A0A858RLH8"/>
<dbReference type="RefSeq" id="WP_169455243.1">
    <property type="nucleotide sequence ID" value="NZ_CP051774.1"/>
</dbReference>
<dbReference type="Proteomes" id="UP000501812">
    <property type="component" value="Chromosome"/>
</dbReference>
<feature type="compositionally biased region" description="Polar residues" evidence="1">
    <location>
        <begin position="33"/>
        <end position="42"/>
    </location>
</feature>
<keyword evidence="4" id="KW-1185">Reference proteome</keyword>
<evidence type="ECO:0000259" key="2">
    <source>
        <dbReference type="Pfam" id="PF13472"/>
    </source>
</evidence>
<dbReference type="SUPFAM" id="SSF52266">
    <property type="entry name" value="SGNH hydrolase"/>
    <property type="match status" value="1"/>
</dbReference>
<dbReference type="InterPro" id="IPR013830">
    <property type="entry name" value="SGNH_hydro"/>
</dbReference>
<name>A0A858RLH8_9BACT</name>
<organism evidence="3 4">
    <name type="scientific">Luteolibacter luteus</name>
    <dbReference type="NCBI Taxonomy" id="2728835"/>
    <lineage>
        <taxon>Bacteria</taxon>
        <taxon>Pseudomonadati</taxon>
        <taxon>Verrucomicrobiota</taxon>
        <taxon>Verrucomicrobiia</taxon>
        <taxon>Verrucomicrobiales</taxon>
        <taxon>Verrucomicrobiaceae</taxon>
        <taxon>Luteolibacter</taxon>
    </lineage>
</organism>
<evidence type="ECO:0000313" key="3">
    <source>
        <dbReference type="EMBL" id="QJE96843.1"/>
    </source>
</evidence>
<evidence type="ECO:0000313" key="4">
    <source>
        <dbReference type="Proteomes" id="UP000501812"/>
    </source>
</evidence>
<reference evidence="3 4" key="1">
    <citation type="submission" date="2020-04" db="EMBL/GenBank/DDBJ databases">
        <title>Luteolibacter sp. G-1-1-1 isolated from soil.</title>
        <authorList>
            <person name="Dahal R.H."/>
        </authorList>
    </citation>
    <scope>NUCLEOTIDE SEQUENCE [LARGE SCALE GENOMIC DNA]</scope>
    <source>
        <strain evidence="3 4">G-1-1-1</strain>
    </source>
</reference>
<feature type="region of interest" description="Disordered" evidence="1">
    <location>
        <begin position="1"/>
        <end position="42"/>
    </location>
</feature>
<dbReference type="GO" id="GO:0016788">
    <property type="term" value="F:hydrolase activity, acting on ester bonds"/>
    <property type="evidence" value="ECO:0007669"/>
    <property type="project" value="UniProtKB-ARBA"/>
</dbReference>
<proteinExistence type="predicted"/>